<reference evidence="1" key="2">
    <citation type="submission" date="2017-06" db="EMBL/GenBank/DDBJ databases">
        <title>WGS assembly of Brachypodium distachyon.</title>
        <authorList>
            <consortium name="The International Brachypodium Initiative"/>
            <person name="Lucas S."/>
            <person name="Harmon-Smith M."/>
            <person name="Lail K."/>
            <person name="Tice H."/>
            <person name="Grimwood J."/>
            <person name="Bruce D."/>
            <person name="Barry K."/>
            <person name="Shu S."/>
            <person name="Lindquist E."/>
            <person name="Wang M."/>
            <person name="Pitluck S."/>
            <person name="Vogel J.P."/>
            <person name="Garvin D.F."/>
            <person name="Mockler T.C."/>
            <person name="Schmutz J."/>
            <person name="Rokhsar D."/>
            <person name="Bevan M.W."/>
        </authorList>
    </citation>
    <scope>NUCLEOTIDE SEQUENCE</scope>
    <source>
        <strain evidence="1">Bd21</strain>
    </source>
</reference>
<dbReference type="OMA" id="TGANMET"/>
<dbReference type="EMBL" id="CM000883">
    <property type="protein sequence ID" value="PNT63232.1"/>
    <property type="molecule type" value="Genomic_DNA"/>
</dbReference>
<dbReference type="EnsemblPlants" id="PNT63232">
    <property type="protein sequence ID" value="PNT63232"/>
    <property type="gene ID" value="BRADI_4g13204v3"/>
</dbReference>
<dbReference type="PANTHER" id="PTHR36138">
    <property type="entry name" value="EXPRESSED PROTEIN-RELATED"/>
    <property type="match status" value="1"/>
</dbReference>
<proteinExistence type="predicted"/>
<evidence type="ECO:0000313" key="1">
    <source>
        <dbReference type="EMBL" id="PNT63232.1"/>
    </source>
</evidence>
<organism evidence="1">
    <name type="scientific">Brachypodium distachyon</name>
    <name type="common">Purple false brome</name>
    <name type="synonym">Trachynia distachya</name>
    <dbReference type="NCBI Taxonomy" id="15368"/>
    <lineage>
        <taxon>Eukaryota</taxon>
        <taxon>Viridiplantae</taxon>
        <taxon>Streptophyta</taxon>
        <taxon>Embryophyta</taxon>
        <taxon>Tracheophyta</taxon>
        <taxon>Spermatophyta</taxon>
        <taxon>Magnoliopsida</taxon>
        <taxon>Liliopsida</taxon>
        <taxon>Poales</taxon>
        <taxon>Poaceae</taxon>
        <taxon>BOP clade</taxon>
        <taxon>Pooideae</taxon>
        <taxon>Stipodae</taxon>
        <taxon>Brachypodieae</taxon>
        <taxon>Brachypodium</taxon>
    </lineage>
</organism>
<evidence type="ECO:0000313" key="3">
    <source>
        <dbReference type="Proteomes" id="UP000008810"/>
    </source>
</evidence>
<dbReference type="Gramene" id="PNT63232">
    <property type="protein sequence ID" value="PNT63232"/>
    <property type="gene ID" value="BRADI_4g13204v3"/>
</dbReference>
<accession>I1IK76</accession>
<evidence type="ECO:0000313" key="2">
    <source>
        <dbReference type="EnsemblPlants" id="PNT63232"/>
    </source>
</evidence>
<name>I1IK76_BRADI</name>
<protein>
    <submittedName>
        <fullName evidence="1 2">Uncharacterized protein</fullName>
    </submittedName>
</protein>
<dbReference type="AlphaFoldDB" id="I1IK76"/>
<dbReference type="InParanoid" id="I1IK76"/>
<dbReference type="PANTHER" id="PTHR36138:SF9">
    <property type="match status" value="1"/>
</dbReference>
<gene>
    <name evidence="1" type="ORF">BRADI_4g13204v3</name>
</gene>
<dbReference type="HOGENOM" id="CLU_130611_0_0_1"/>
<reference evidence="2" key="3">
    <citation type="submission" date="2018-08" db="UniProtKB">
        <authorList>
            <consortium name="EnsemblPlants"/>
        </authorList>
    </citation>
    <scope>IDENTIFICATION</scope>
    <source>
        <strain evidence="2">cv. Bd21</strain>
    </source>
</reference>
<sequence length="176" mass="20084">MGWDHAAITKWKLSGAPIDYDQMSKWVGFDTEGVDTTKKNVGKKTKIKTVIYEVTPEILDMLDRKVEPVPPSLFEENPEAAVFYSKIKEEILMMQDMIRRQYELKGYGTYQEEVTDDEEEVEDAAAHGHTEDAATIDPPHHREEDEMVTSLVPLARGRRRYRPGVVKQATGCKKLA</sequence>
<reference evidence="1 2" key="1">
    <citation type="journal article" date="2010" name="Nature">
        <title>Genome sequencing and analysis of the model grass Brachypodium distachyon.</title>
        <authorList>
            <consortium name="International Brachypodium Initiative"/>
        </authorList>
    </citation>
    <scope>NUCLEOTIDE SEQUENCE [LARGE SCALE GENOMIC DNA]</scope>
    <source>
        <strain evidence="1 2">Bd21</strain>
    </source>
</reference>
<dbReference type="Proteomes" id="UP000008810">
    <property type="component" value="Chromosome 4"/>
</dbReference>
<keyword evidence="3" id="KW-1185">Reference proteome</keyword>